<evidence type="ECO:0000256" key="2">
    <source>
        <dbReference type="ARBA" id="ARBA00022679"/>
    </source>
</evidence>
<dbReference type="InterPro" id="IPR038460">
    <property type="entry name" value="AcetylCoA_hyd_C_sf"/>
</dbReference>
<dbReference type="Proteomes" id="UP000624041">
    <property type="component" value="Unassembled WGS sequence"/>
</dbReference>
<dbReference type="AlphaFoldDB" id="A0A917XSR7"/>
<comment type="caution">
    <text evidence="5">The sequence shown here is derived from an EMBL/GenBank/DDBJ whole genome shotgun (WGS) entry which is preliminary data.</text>
</comment>
<dbReference type="GO" id="GO:0008775">
    <property type="term" value="F:acetate CoA-transferase activity"/>
    <property type="evidence" value="ECO:0007669"/>
    <property type="project" value="InterPro"/>
</dbReference>
<dbReference type="InterPro" id="IPR037171">
    <property type="entry name" value="NagB/RpiA_transferase-like"/>
</dbReference>
<dbReference type="SUPFAM" id="SSF100950">
    <property type="entry name" value="NagB/RpiA/CoA transferase-like"/>
    <property type="match status" value="2"/>
</dbReference>
<dbReference type="Gene3D" id="3.40.1080.20">
    <property type="entry name" value="Acetyl-CoA hydrolase/transferase C-terminal domain"/>
    <property type="match status" value="1"/>
</dbReference>
<name>A0A917XSR7_9BACI</name>
<evidence type="ECO:0000313" key="6">
    <source>
        <dbReference type="Proteomes" id="UP000624041"/>
    </source>
</evidence>
<gene>
    <name evidence="5" type="ORF">GCM10007971_04440</name>
</gene>
<keyword evidence="6" id="KW-1185">Reference proteome</keyword>
<keyword evidence="2" id="KW-0808">Transferase</keyword>
<evidence type="ECO:0000313" key="5">
    <source>
        <dbReference type="EMBL" id="GGN50630.1"/>
    </source>
</evidence>
<dbReference type="Pfam" id="PF02550">
    <property type="entry name" value="AcetylCoA_hydro"/>
    <property type="match status" value="1"/>
</dbReference>
<evidence type="ECO:0000259" key="3">
    <source>
        <dbReference type="Pfam" id="PF02550"/>
    </source>
</evidence>
<dbReference type="RefSeq" id="WP_188855851.1">
    <property type="nucleotide sequence ID" value="NZ_BMOS01000002.1"/>
</dbReference>
<evidence type="ECO:0000256" key="1">
    <source>
        <dbReference type="ARBA" id="ARBA00009632"/>
    </source>
</evidence>
<reference evidence="5" key="1">
    <citation type="journal article" date="2014" name="Int. J. Syst. Evol. Microbiol.">
        <title>Complete genome sequence of Corynebacterium casei LMG S-19264T (=DSM 44701T), isolated from a smear-ripened cheese.</title>
        <authorList>
            <consortium name="US DOE Joint Genome Institute (JGI-PGF)"/>
            <person name="Walter F."/>
            <person name="Albersmeier A."/>
            <person name="Kalinowski J."/>
            <person name="Ruckert C."/>
        </authorList>
    </citation>
    <scope>NUCLEOTIDE SEQUENCE</scope>
    <source>
        <strain evidence="5">JCM 17251</strain>
    </source>
</reference>
<dbReference type="GO" id="GO:0006083">
    <property type="term" value="P:acetate metabolic process"/>
    <property type="evidence" value="ECO:0007669"/>
    <property type="project" value="InterPro"/>
</dbReference>
<comment type="similarity">
    <text evidence="1">Belongs to the acetyl-CoA hydrolase/transferase family.</text>
</comment>
<accession>A0A917XSR7</accession>
<dbReference type="EMBL" id="BMOS01000002">
    <property type="protein sequence ID" value="GGN50630.1"/>
    <property type="molecule type" value="Genomic_DNA"/>
</dbReference>
<organism evidence="5 6">
    <name type="scientific">Oceanobacillus indicireducens</name>
    <dbReference type="NCBI Taxonomy" id="1004261"/>
    <lineage>
        <taxon>Bacteria</taxon>
        <taxon>Bacillati</taxon>
        <taxon>Bacillota</taxon>
        <taxon>Bacilli</taxon>
        <taxon>Bacillales</taxon>
        <taxon>Bacillaceae</taxon>
        <taxon>Oceanobacillus</taxon>
    </lineage>
</organism>
<protein>
    <submittedName>
        <fullName evidence="5">4-hydroxybutyrate CoA-transferase</fullName>
    </submittedName>
</protein>
<reference evidence="5" key="2">
    <citation type="submission" date="2020-09" db="EMBL/GenBank/DDBJ databases">
        <authorList>
            <person name="Sun Q."/>
            <person name="Ohkuma M."/>
        </authorList>
    </citation>
    <scope>NUCLEOTIDE SEQUENCE</scope>
    <source>
        <strain evidence="5">JCM 17251</strain>
    </source>
</reference>
<sequence length="433" mass="47364">MNGYLAQYEAKKTTAEGIAQQVKSGWVCGSDIGLSTPPGIIAALDQYIKEENLTGIYYHTLLDWLPMGAYREEYPGITGVSWFSGSFARKAVNQGIADVMPAYFRDMPSLIEAQERVDAIFLVVAPMDKNGNFSTGPSASLSEALLKKAKRIYLEVNQYIPRSVTGPSVHISEVEALCENHVNLPDYPRSKLDEVSKQIASFIAEEIPDESVIQFGIGAIPDAVGQVLREKKDLGIHTEILTESMVELIEAGAVTNEKKTLHRGQTVTSFAFGSKRVYDFIHENEAVTMLPIQYINDPSIIRQIPNFMSINSGLEIDFFGQVCAESLGTMHFSGTGGQVDFVRGAVLSPGGKSFLAFPSTARGGTVSRIKSILSPGSIVTTSKNDVNYIATEYGITNLRGKTLGQRTKALIGLAHPKFRDKLLFEAKKRNIII</sequence>
<dbReference type="PANTHER" id="PTHR21432">
    <property type="entry name" value="ACETYL-COA HYDROLASE-RELATED"/>
    <property type="match status" value="1"/>
</dbReference>
<dbReference type="Gene3D" id="3.30.750.70">
    <property type="entry name" value="4-hydroxybutyrate coenzyme like domains"/>
    <property type="match status" value="1"/>
</dbReference>
<proteinExistence type="inferred from homology"/>
<dbReference type="InterPro" id="IPR003702">
    <property type="entry name" value="ActCoA_hydro_N"/>
</dbReference>
<dbReference type="PANTHER" id="PTHR21432:SF20">
    <property type="entry name" value="ACETYL-COA HYDROLASE"/>
    <property type="match status" value="1"/>
</dbReference>
<feature type="domain" description="Acetyl-CoA hydrolase/transferase N-terminal" evidence="3">
    <location>
        <begin position="80"/>
        <end position="175"/>
    </location>
</feature>
<dbReference type="InterPro" id="IPR026888">
    <property type="entry name" value="AcetylCoA_hyd_C"/>
</dbReference>
<dbReference type="InterPro" id="IPR046433">
    <property type="entry name" value="ActCoA_hydro"/>
</dbReference>
<dbReference type="Gene3D" id="3.40.1080.10">
    <property type="entry name" value="Glutaconate Coenzyme A-transferase"/>
    <property type="match status" value="1"/>
</dbReference>
<feature type="domain" description="Acetyl-CoA hydrolase/transferase C-terminal" evidence="4">
    <location>
        <begin position="273"/>
        <end position="425"/>
    </location>
</feature>
<evidence type="ECO:0000259" key="4">
    <source>
        <dbReference type="Pfam" id="PF13336"/>
    </source>
</evidence>
<dbReference type="Pfam" id="PF13336">
    <property type="entry name" value="AcetylCoA_hyd_C"/>
    <property type="match status" value="1"/>
</dbReference>